<organism evidence="1 2">
    <name type="scientific">Papaver nudicaule</name>
    <name type="common">Iceland poppy</name>
    <dbReference type="NCBI Taxonomy" id="74823"/>
    <lineage>
        <taxon>Eukaryota</taxon>
        <taxon>Viridiplantae</taxon>
        <taxon>Streptophyta</taxon>
        <taxon>Embryophyta</taxon>
        <taxon>Tracheophyta</taxon>
        <taxon>Spermatophyta</taxon>
        <taxon>Magnoliopsida</taxon>
        <taxon>Ranunculales</taxon>
        <taxon>Papaveraceae</taxon>
        <taxon>Papaveroideae</taxon>
        <taxon>Papaver</taxon>
    </lineage>
</organism>
<evidence type="ECO:0000313" key="2">
    <source>
        <dbReference type="Proteomes" id="UP001177140"/>
    </source>
</evidence>
<dbReference type="PANTHER" id="PTHR37235:SF2">
    <property type="entry name" value="OS05G0371500 PROTEIN"/>
    <property type="match status" value="1"/>
</dbReference>
<accession>A0AA41RKF8</accession>
<keyword evidence="2" id="KW-1185">Reference proteome</keyword>
<sequence>MSAPFSRLANFKPISRLFRQVEQEMETVIGVLQPGYLGITEHKFSTEEVRRAQSAVEKAVENWKRNAYMEKCILIYEK</sequence>
<reference evidence="1" key="1">
    <citation type="submission" date="2022-03" db="EMBL/GenBank/DDBJ databases">
        <title>A functionally conserved STORR gene fusion in Papaver species that diverged 16.8 million years ago.</title>
        <authorList>
            <person name="Catania T."/>
        </authorList>
    </citation>
    <scope>NUCLEOTIDE SEQUENCE</scope>
    <source>
        <strain evidence="1">S-191538</strain>
    </source>
</reference>
<proteinExistence type="predicted"/>
<evidence type="ECO:0000313" key="1">
    <source>
        <dbReference type="EMBL" id="MCL7021834.1"/>
    </source>
</evidence>
<protein>
    <submittedName>
        <fullName evidence="1">Uncharacterized protein</fullName>
    </submittedName>
</protein>
<comment type="caution">
    <text evidence="1">The sequence shown here is derived from an EMBL/GenBank/DDBJ whole genome shotgun (WGS) entry which is preliminary data.</text>
</comment>
<name>A0AA41RKF8_PAPNU</name>
<dbReference type="AlphaFoldDB" id="A0AA41RKF8"/>
<dbReference type="PANTHER" id="PTHR37235">
    <property type="entry name" value="ZINC METALLOPROTEINASE AUREOLYSIN"/>
    <property type="match status" value="1"/>
</dbReference>
<dbReference type="EMBL" id="JAJJMA010005264">
    <property type="protein sequence ID" value="MCL7021834.1"/>
    <property type="molecule type" value="Genomic_DNA"/>
</dbReference>
<gene>
    <name evidence="1" type="ORF">MKW94_023391</name>
</gene>
<dbReference type="Proteomes" id="UP001177140">
    <property type="component" value="Unassembled WGS sequence"/>
</dbReference>